<proteinExistence type="predicted"/>
<dbReference type="OrthoDB" id="2414611at2759"/>
<comment type="caution">
    <text evidence="2">The sequence shown here is derived from an EMBL/GenBank/DDBJ whole genome shotgun (WGS) entry which is preliminary data.</text>
</comment>
<feature type="compositionally biased region" description="Polar residues" evidence="1">
    <location>
        <begin position="22"/>
        <end position="32"/>
    </location>
</feature>
<accession>A0A9P3H6U8</accession>
<reference evidence="2" key="2">
    <citation type="journal article" date="2022" name="Microbiol. Resour. Announc.">
        <title>Whole-Genome Sequence of Entomortierella parvispora E1425, a Mucoromycotan Fungus Associated with Burkholderiaceae-Related Endosymbiotic Bacteria.</title>
        <authorList>
            <person name="Herlambang A."/>
            <person name="Guo Y."/>
            <person name="Takashima Y."/>
            <person name="Narisawa K."/>
            <person name="Ohta H."/>
            <person name="Nishizawa T."/>
        </authorList>
    </citation>
    <scope>NUCLEOTIDE SEQUENCE</scope>
    <source>
        <strain evidence="2">E1425</strain>
    </source>
</reference>
<dbReference type="AlphaFoldDB" id="A0A9P3H6U8"/>
<dbReference type="EMBL" id="BQFW01000005">
    <property type="protein sequence ID" value="GJJ71219.1"/>
    <property type="molecule type" value="Genomic_DNA"/>
</dbReference>
<evidence type="ECO:0000256" key="1">
    <source>
        <dbReference type="SAM" id="MobiDB-lite"/>
    </source>
</evidence>
<gene>
    <name evidence="2" type="ORF">EMPS_03569</name>
</gene>
<reference evidence="2" key="1">
    <citation type="submission" date="2021-11" db="EMBL/GenBank/DDBJ databases">
        <authorList>
            <person name="Herlambang A."/>
            <person name="Guo Y."/>
            <person name="Takashima Y."/>
            <person name="Nishizawa T."/>
        </authorList>
    </citation>
    <scope>NUCLEOTIDE SEQUENCE</scope>
    <source>
        <strain evidence="2">E1425</strain>
    </source>
</reference>
<evidence type="ECO:0000313" key="3">
    <source>
        <dbReference type="Proteomes" id="UP000827284"/>
    </source>
</evidence>
<organism evidence="2 3">
    <name type="scientific">Entomortierella parvispora</name>
    <dbReference type="NCBI Taxonomy" id="205924"/>
    <lineage>
        <taxon>Eukaryota</taxon>
        <taxon>Fungi</taxon>
        <taxon>Fungi incertae sedis</taxon>
        <taxon>Mucoromycota</taxon>
        <taxon>Mortierellomycotina</taxon>
        <taxon>Mortierellomycetes</taxon>
        <taxon>Mortierellales</taxon>
        <taxon>Mortierellaceae</taxon>
        <taxon>Entomortierella</taxon>
    </lineage>
</organism>
<feature type="region of interest" description="Disordered" evidence="1">
    <location>
        <begin position="1"/>
        <end position="116"/>
    </location>
</feature>
<feature type="compositionally biased region" description="Low complexity" evidence="1">
    <location>
        <begin position="51"/>
        <end position="72"/>
    </location>
</feature>
<evidence type="ECO:0000313" key="2">
    <source>
        <dbReference type="EMBL" id="GJJ71219.1"/>
    </source>
</evidence>
<keyword evidence="3" id="KW-1185">Reference proteome</keyword>
<sequence length="116" mass="13117">MNSNHKNKSPSKQDSRPVMVHSTHSNMETFDQVTREQEAGIRSSNVETMATTQSTTGSSSSRRQQDQQRQLQEANTGIQLDRDVQQSRRIVNDASKPQGDSRSWKGDNPNELPYVE</sequence>
<name>A0A9P3H6U8_9FUNG</name>
<protein>
    <submittedName>
        <fullName evidence="2">Uncharacterized protein</fullName>
    </submittedName>
</protein>
<dbReference type="Proteomes" id="UP000827284">
    <property type="component" value="Unassembled WGS sequence"/>
</dbReference>